<sequence length="295" mass="32979">MKQGLYPVAGMSAQELEAVRELWRVCNEAEQIDIKLNWSTLSTRSPGITNDFLYYENDRVVGFLGIYSFLSTEVEISGMVHPDARRKGIFSQLVQTAIAECKRRTIPKAIFINERGSASGKAFLSQLGARYSFSEYVMELQDADGANSTVPLGEDVTLRAAAKEDVDLLVKLNTSGFAMPEENAREYVMQTLEGDKERTWIAETGDEHVAIGKIGALVEGDGRAFIYGFCVLPEYRSKGLGRQILRHTIELLKSREQAKTVKLEVAVENEKALGLYESCGFQMLNANDYYEFLLV</sequence>
<dbReference type="PANTHER" id="PTHR43420">
    <property type="entry name" value="ACETYLTRANSFERASE"/>
    <property type="match status" value="1"/>
</dbReference>
<dbReference type="PANTHER" id="PTHR43420:SF12">
    <property type="entry name" value="N-ACETYLTRANSFERASE DOMAIN-CONTAINING PROTEIN"/>
    <property type="match status" value="1"/>
</dbReference>
<dbReference type="InterPro" id="IPR050680">
    <property type="entry name" value="YpeA/RimI_acetyltransf"/>
</dbReference>
<organism evidence="4 5">
    <name type="scientific">Paenibacillus aestuarii</name>
    <dbReference type="NCBI Taxonomy" id="516965"/>
    <lineage>
        <taxon>Bacteria</taxon>
        <taxon>Bacillati</taxon>
        <taxon>Bacillota</taxon>
        <taxon>Bacilli</taxon>
        <taxon>Bacillales</taxon>
        <taxon>Paenibacillaceae</taxon>
        <taxon>Paenibacillus</taxon>
    </lineage>
</organism>
<feature type="domain" description="N-acetyltransferase" evidence="3">
    <location>
        <begin position="156"/>
        <end position="295"/>
    </location>
</feature>
<dbReference type="InterPro" id="IPR000182">
    <property type="entry name" value="GNAT_dom"/>
</dbReference>
<dbReference type="CDD" id="cd04301">
    <property type="entry name" value="NAT_SF"/>
    <property type="match status" value="2"/>
</dbReference>
<evidence type="ECO:0000313" key="5">
    <source>
        <dbReference type="Proteomes" id="UP001596044"/>
    </source>
</evidence>
<dbReference type="RefSeq" id="WP_270885332.1">
    <property type="nucleotide sequence ID" value="NZ_JAQFVF010000088.1"/>
</dbReference>
<evidence type="ECO:0000259" key="3">
    <source>
        <dbReference type="PROSITE" id="PS51186"/>
    </source>
</evidence>
<name>A0ABW0KAS7_9BACL</name>
<dbReference type="SUPFAM" id="SSF55729">
    <property type="entry name" value="Acyl-CoA N-acyltransferases (Nat)"/>
    <property type="match status" value="2"/>
</dbReference>
<feature type="domain" description="N-acetyltransferase" evidence="3">
    <location>
        <begin position="6"/>
        <end position="157"/>
    </location>
</feature>
<reference evidence="5" key="1">
    <citation type="journal article" date="2019" name="Int. J. Syst. Evol. Microbiol.">
        <title>The Global Catalogue of Microorganisms (GCM) 10K type strain sequencing project: providing services to taxonomists for standard genome sequencing and annotation.</title>
        <authorList>
            <consortium name="The Broad Institute Genomics Platform"/>
            <consortium name="The Broad Institute Genome Sequencing Center for Infectious Disease"/>
            <person name="Wu L."/>
            <person name="Ma J."/>
        </authorList>
    </citation>
    <scope>NUCLEOTIDE SEQUENCE [LARGE SCALE GENOMIC DNA]</scope>
    <source>
        <strain evidence="5">KACC 11904</strain>
    </source>
</reference>
<keyword evidence="2 4" id="KW-0012">Acyltransferase</keyword>
<dbReference type="Proteomes" id="UP001596044">
    <property type="component" value="Unassembled WGS sequence"/>
</dbReference>
<dbReference type="GO" id="GO:0016746">
    <property type="term" value="F:acyltransferase activity"/>
    <property type="evidence" value="ECO:0007669"/>
    <property type="project" value="UniProtKB-KW"/>
</dbReference>
<evidence type="ECO:0000313" key="4">
    <source>
        <dbReference type="EMBL" id="MFC5450468.1"/>
    </source>
</evidence>
<dbReference type="PROSITE" id="PS51186">
    <property type="entry name" value="GNAT"/>
    <property type="match status" value="2"/>
</dbReference>
<dbReference type="Gene3D" id="3.40.630.30">
    <property type="match status" value="1"/>
</dbReference>
<proteinExistence type="predicted"/>
<comment type="caution">
    <text evidence="4">The sequence shown here is derived from an EMBL/GenBank/DDBJ whole genome shotgun (WGS) entry which is preliminary data.</text>
</comment>
<evidence type="ECO:0000256" key="1">
    <source>
        <dbReference type="ARBA" id="ARBA00022679"/>
    </source>
</evidence>
<dbReference type="Pfam" id="PF00583">
    <property type="entry name" value="Acetyltransf_1"/>
    <property type="match status" value="2"/>
</dbReference>
<dbReference type="EC" id="2.3.1.-" evidence="4"/>
<keyword evidence="5" id="KW-1185">Reference proteome</keyword>
<keyword evidence="1 4" id="KW-0808">Transferase</keyword>
<gene>
    <name evidence="4" type="ORF">ACFPOG_19635</name>
</gene>
<dbReference type="InterPro" id="IPR016181">
    <property type="entry name" value="Acyl_CoA_acyltransferase"/>
</dbReference>
<evidence type="ECO:0000256" key="2">
    <source>
        <dbReference type="ARBA" id="ARBA00023315"/>
    </source>
</evidence>
<protein>
    <submittedName>
        <fullName evidence="4">GNAT family N-acetyltransferase</fullName>
        <ecNumber evidence="4">2.3.1.-</ecNumber>
    </submittedName>
</protein>
<accession>A0ABW0KAS7</accession>
<dbReference type="EMBL" id="JBHSMJ010000026">
    <property type="protein sequence ID" value="MFC5450468.1"/>
    <property type="molecule type" value="Genomic_DNA"/>
</dbReference>